<protein>
    <submittedName>
        <fullName evidence="1">DUF2711 family protein</fullName>
    </submittedName>
</protein>
<reference evidence="2" key="1">
    <citation type="journal article" date="2019" name="Int. J. Syst. Evol. Microbiol.">
        <title>The Global Catalogue of Microorganisms (GCM) 10K type strain sequencing project: providing services to taxonomists for standard genome sequencing and annotation.</title>
        <authorList>
            <consortium name="The Broad Institute Genomics Platform"/>
            <consortium name="The Broad Institute Genome Sequencing Center for Infectious Disease"/>
            <person name="Wu L."/>
            <person name="Ma J."/>
        </authorList>
    </citation>
    <scope>NUCLEOTIDE SEQUENCE [LARGE SCALE GENOMIC DNA]</scope>
    <source>
        <strain evidence="2">KCTC 52274</strain>
    </source>
</reference>
<accession>A0ABW5LA45</accession>
<gene>
    <name evidence="1" type="ORF">ACFSR1_00710</name>
</gene>
<evidence type="ECO:0000313" key="1">
    <source>
        <dbReference type="EMBL" id="MFD2561166.1"/>
    </source>
</evidence>
<name>A0ABW5LA45_9FLAO</name>
<dbReference type="RefSeq" id="WP_378288642.1">
    <property type="nucleotide sequence ID" value="NZ_JBHULE010000002.1"/>
</dbReference>
<dbReference type="Proteomes" id="UP001597319">
    <property type="component" value="Unassembled WGS sequence"/>
</dbReference>
<proteinExistence type="predicted"/>
<keyword evidence="2" id="KW-1185">Reference proteome</keyword>
<dbReference type="EMBL" id="JBHULE010000002">
    <property type="protein sequence ID" value="MFD2561166.1"/>
    <property type="molecule type" value="Genomic_DNA"/>
</dbReference>
<comment type="caution">
    <text evidence="1">The sequence shown here is derived from an EMBL/GenBank/DDBJ whole genome shotgun (WGS) entry which is preliminary data.</text>
</comment>
<sequence>MSIFTENKIYPDEETPLKEHFSEFYDSVYVAFLPFFRIENETKSKSFKASEQITVEQAKAEMKELKPLKLDNVEIFTSNKDYPKEKEIYENGVLIKWKEIVSNTELSDSIELNRALKTSIGAYKKKLERQDLLKTLNDYTDLQKIWHPSEGGFDSFAKSKIYQTFKKFDKERIIIVDEFFENTVELDLTKISEYEFIEKIDYKDYYIYSFDREILFTIEWDSYFYLIAVNKDKIEYIENSFEGFNADDKTTHLWDWKEGEIDQILNSNNKKPWWKKIIK</sequence>
<dbReference type="Pfam" id="PF10924">
    <property type="entry name" value="DUF2711"/>
    <property type="match status" value="1"/>
</dbReference>
<organism evidence="1 2">
    <name type="scientific">Aquimarina rubra</name>
    <dbReference type="NCBI Taxonomy" id="1920033"/>
    <lineage>
        <taxon>Bacteria</taxon>
        <taxon>Pseudomonadati</taxon>
        <taxon>Bacteroidota</taxon>
        <taxon>Flavobacteriia</taxon>
        <taxon>Flavobacteriales</taxon>
        <taxon>Flavobacteriaceae</taxon>
        <taxon>Aquimarina</taxon>
    </lineage>
</organism>
<dbReference type="InterPro" id="IPR024250">
    <property type="entry name" value="DUF2711"/>
</dbReference>
<evidence type="ECO:0000313" key="2">
    <source>
        <dbReference type="Proteomes" id="UP001597319"/>
    </source>
</evidence>